<accession>A0ABQ1FMB5</accession>
<comment type="caution">
    <text evidence="1">The sequence shown here is derived from an EMBL/GenBank/DDBJ whole genome shotgun (WGS) entry which is preliminary data.</text>
</comment>
<evidence type="ECO:0000313" key="2">
    <source>
        <dbReference type="Proteomes" id="UP000609323"/>
    </source>
</evidence>
<organism evidence="1 2">
    <name type="scientific">Paenibacillus physcomitrellae</name>
    <dbReference type="NCBI Taxonomy" id="1619311"/>
    <lineage>
        <taxon>Bacteria</taxon>
        <taxon>Bacillati</taxon>
        <taxon>Bacillota</taxon>
        <taxon>Bacilli</taxon>
        <taxon>Bacillales</taxon>
        <taxon>Paenibacillaceae</taxon>
        <taxon>Paenibacillus</taxon>
    </lineage>
</organism>
<keyword evidence="2" id="KW-1185">Reference proteome</keyword>
<dbReference type="EMBL" id="BMHF01000001">
    <property type="protein sequence ID" value="GGA22531.1"/>
    <property type="molecule type" value="Genomic_DNA"/>
</dbReference>
<gene>
    <name evidence="1" type="ORF">GCM10010917_04100</name>
</gene>
<evidence type="ECO:0000313" key="1">
    <source>
        <dbReference type="EMBL" id="GGA22531.1"/>
    </source>
</evidence>
<dbReference type="Proteomes" id="UP000609323">
    <property type="component" value="Unassembled WGS sequence"/>
</dbReference>
<reference evidence="2" key="1">
    <citation type="journal article" date="2019" name="Int. J. Syst. Evol. Microbiol.">
        <title>The Global Catalogue of Microorganisms (GCM) 10K type strain sequencing project: providing services to taxonomists for standard genome sequencing and annotation.</title>
        <authorList>
            <consortium name="The Broad Institute Genomics Platform"/>
            <consortium name="The Broad Institute Genome Sequencing Center for Infectious Disease"/>
            <person name="Wu L."/>
            <person name="Ma J."/>
        </authorList>
    </citation>
    <scope>NUCLEOTIDE SEQUENCE [LARGE SCALE GENOMIC DNA]</scope>
    <source>
        <strain evidence="2">CGMCC 1.15044</strain>
    </source>
</reference>
<proteinExistence type="predicted"/>
<name>A0ABQ1FMB5_9BACL</name>
<sequence>MNKQNDTLYIMTYTLNSGIKGTVPLSPDQIKIWMECYKNDVKFVTEIGQEFFGLNPELVADFKVHNKYSSYQETILPISQAQHSNLNQQQLSSAYKKSELLIKVECKCGASYVTHSPLKRTKWFCNECNEIVFLDMKKGLVDTPKGPAHYMTNKYFVERDSVTPAKEHGN</sequence>
<protein>
    <submittedName>
        <fullName evidence="1">Uncharacterized protein</fullName>
    </submittedName>
</protein>